<accession>A0A8J6PLI2</accession>
<dbReference type="NCBIfam" id="TIGR00460">
    <property type="entry name" value="fmt"/>
    <property type="match status" value="1"/>
</dbReference>
<dbReference type="Pfam" id="PF02911">
    <property type="entry name" value="Formyl_trans_C"/>
    <property type="match status" value="1"/>
</dbReference>
<name>A0A8J6PLI2_9FLAO</name>
<sequence length="316" mass="35063">MKELRIVFMGTPEFAVTILDRLVKNGANVAGVITAPDKPAGRGLQMNESAVKQYAVQQQLHVLQPVNLKDEAFIAELRDLHADLFVVVAFRMLPEIVWSMPPKGTINLHGSILPNYRGAAPINWAVINGEKETGVTTFFIEKEIDTGKVIERNALAIGENETVGELHDRLMELGAQTTLSTVIKIAEGNVEGIPQLELTDGELKAAPKIFKGDCEVNFNQPVANVHDFIRGLSPYPAAWCTLHHPEEGKRTFKLFRCLKTIEPVDASRELKATKDGILFPCSDFYLLVTELQPEGKRKMDFKAYLAGNSVENWSVQ</sequence>
<protein>
    <recommendedName>
        <fullName evidence="2 5">Methionyl-tRNA formyltransferase</fullName>
        <ecNumber evidence="2 5">2.1.2.9</ecNumber>
    </recommendedName>
</protein>
<comment type="function">
    <text evidence="5">Attaches a formyl group to the free amino group of methionyl-tRNA(fMet). The formyl group appears to play a dual role in the initiator identity of N-formylmethionyl-tRNA by promoting its recognition by IF2 and preventing the misappropriation of this tRNA by the elongation apparatus.</text>
</comment>
<keyword evidence="3 5" id="KW-0808">Transferase</keyword>
<dbReference type="AlphaFoldDB" id="A0A8J6PLI2"/>
<reference evidence="8" key="1">
    <citation type="submission" date="2020-09" db="EMBL/GenBank/DDBJ databases">
        <title>Taishania pollutisoli gen. nov., sp. nov., Isolated from Tetrabromobisphenol A-Contaminated Soil.</title>
        <authorList>
            <person name="Chen Q."/>
        </authorList>
    </citation>
    <scope>NUCLEOTIDE SEQUENCE</scope>
    <source>
        <strain evidence="8">CZZ-1</strain>
    </source>
</reference>
<evidence type="ECO:0000259" key="7">
    <source>
        <dbReference type="Pfam" id="PF02911"/>
    </source>
</evidence>
<evidence type="ECO:0000256" key="3">
    <source>
        <dbReference type="ARBA" id="ARBA00022679"/>
    </source>
</evidence>
<dbReference type="SUPFAM" id="SSF50486">
    <property type="entry name" value="FMT C-terminal domain-like"/>
    <property type="match status" value="1"/>
</dbReference>
<dbReference type="PANTHER" id="PTHR11138:SF5">
    <property type="entry name" value="METHIONYL-TRNA FORMYLTRANSFERASE, MITOCHONDRIAL"/>
    <property type="match status" value="1"/>
</dbReference>
<dbReference type="InterPro" id="IPR005793">
    <property type="entry name" value="Formyl_trans_C"/>
</dbReference>
<comment type="caution">
    <text evidence="8">The sequence shown here is derived from an EMBL/GenBank/DDBJ whole genome shotgun (WGS) entry which is preliminary data.</text>
</comment>
<dbReference type="CDD" id="cd08646">
    <property type="entry name" value="FMT_core_Met-tRNA-FMT_N"/>
    <property type="match status" value="1"/>
</dbReference>
<dbReference type="SUPFAM" id="SSF53328">
    <property type="entry name" value="Formyltransferase"/>
    <property type="match status" value="1"/>
</dbReference>
<gene>
    <name evidence="5" type="primary">fmt</name>
    <name evidence="8" type="ORF">H9Y05_11050</name>
</gene>
<evidence type="ECO:0000256" key="5">
    <source>
        <dbReference type="HAMAP-Rule" id="MF_00182"/>
    </source>
</evidence>
<feature type="domain" description="Formyl transferase C-terminal" evidence="7">
    <location>
        <begin position="208"/>
        <end position="308"/>
    </location>
</feature>
<dbReference type="InterPro" id="IPR005794">
    <property type="entry name" value="Fmt"/>
</dbReference>
<dbReference type="InterPro" id="IPR036477">
    <property type="entry name" value="Formyl_transf_N_sf"/>
</dbReference>
<evidence type="ECO:0000256" key="4">
    <source>
        <dbReference type="ARBA" id="ARBA00022917"/>
    </source>
</evidence>
<proteinExistence type="inferred from homology"/>
<dbReference type="EMBL" id="JACVEL010000007">
    <property type="protein sequence ID" value="MBC9813005.1"/>
    <property type="molecule type" value="Genomic_DNA"/>
</dbReference>
<keyword evidence="4 5" id="KW-0648">Protein biosynthesis</keyword>
<dbReference type="InterPro" id="IPR011034">
    <property type="entry name" value="Formyl_transferase-like_C_sf"/>
</dbReference>
<keyword evidence="9" id="KW-1185">Reference proteome</keyword>
<comment type="catalytic activity">
    <reaction evidence="5">
        <text>L-methionyl-tRNA(fMet) + (6R)-10-formyltetrahydrofolate = N-formyl-L-methionyl-tRNA(fMet) + (6S)-5,6,7,8-tetrahydrofolate + H(+)</text>
        <dbReference type="Rhea" id="RHEA:24380"/>
        <dbReference type="Rhea" id="RHEA-COMP:9952"/>
        <dbReference type="Rhea" id="RHEA-COMP:9953"/>
        <dbReference type="ChEBI" id="CHEBI:15378"/>
        <dbReference type="ChEBI" id="CHEBI:57453"/>
        <dbReference type="ChEBI" id="CHEBI:78530"/>
        <dbReference type="ChEBI" id="CHEBI:78844"/>
        <dbReference type="ChEBI" id="CHEBI:195366"/>
        <dbReference type="EC" id="2.1.2.9"/>
    </reaction>
</comment>
<dbReference type="HAMAP" id="MF_00182">
    <property type="entry name" value="Formyl_trans"/>
    <property type="match status" value="1"/>
</dbReference>
<comment type="similarity">
    <text evidence="1 5">Belongs to the Fmt family.</text>
</comment>
<feature type="binding site" evidence="5">
    <location>
        <begin position="111"/>
        <end position="114"/>
    </location>
    <ligand>
        <name>(6S)-5,6,7,8-tetrahydrofolate</name>
        <dbReference type="ChEBI" id="CHEBI:57453"/>
    </ligand>
</feature>
<evidence type="ECO:0000256" key="1">
    <source>
        <dbReference type="ARBA" id="ARBA00010699"/>
    </source>
</evidence>
<dbReference type="RefSeq" id="WP_216714319.1">
    <property type="nucleotide sequence ID" value="NZ_JACVEL010000007.1"/>
</dbReference>
<dbReference type="InterPro" id="IPR044135">
    <property type="entry name" value="Met-tRNA-FMT_C"/>
</dbReference>
<evidence type="ECO:0000259" key="6">
    <source>
        <dbReference type="Pfam" id="PF00551"/>
    </source>
</evidence>
<dbReference type="InterPro" id="IPR041711">
    <property type="entry name" value="Met-tRNA-FMT_N"/>
</dbReference>
<dbReference type="Proteomes" id="UP000652681">
    <property type="component" value="Unassembled WGS sequence"/>
</dbReference>
<feature type="domain" description="Formyl transferase N-terminal" evidence="6">
    <location>
        <begin position="5"/>
        <end position="178"/>
    </location>
</feature>
<dbReference type="PANTHER" id="PTHR11138">
    <property type="entry name" value="METHIONYL-TRNA FORMYLTRANSFERASE"/>
    <property type="match status" value="1"/>
</dbReference>
<dbReference type="CDD" id="cd08704">
    <property type="entry name" value="Met_tRNA_FMT_C"/>
    <property type="match status" value="1"/>
</dbReference>
<organism evidence="8 9">
    <name type="scientific">Taishania pollutisoli</name>
    <dbReference type="NCBI Taxonomy" id="2766479"/>
    <lineage>
        <taxon>Bacteria</taxon>
        <taxon>Pseudomonadati</taxon>
        <taxon>Bacteroidota</taxon>
        <taxon>Flavobacteriia</taxon>
        <taxon>Flavobacteriales</taxon>
        <taxon>Crocinitomicaceae</taxon>
        <taxon>Taishania</taxon>
    </lineage>
</organism>
<dbReference type="Pfam" id="PF00551">
    <property type="entry name" value="Formyl_trans_N"/>
    <property type="match status" value="1"/>
</dbReference>
<evidence type="ECO:0000256" key="2">
    <source>
        <dbReference type="ARBA" id="ARBA00012261"/>
    </source>
</evidence>
<dbReference type="GO" id="GO:0005829">
    <property type="term" value="C:cytosol"/>
    <property type="evidence" value="ECO:0007669"/>
    <property type="project" value="TreeGrafter"/>
</dbReference>
<dbReference type="GO" id="GO:0004479">
    <property type="term" value="F:methionyl-tRNA formyltransferase activity"/>
    <property type="evidence" value="ECO:0007669"/>
    <property type="project" value="UniProtKB-UniRule"/>
</dbReference>
<dbReference type="EC" id="2.1.2.9" evidence="2 5"/>
<dbReference type="InterPro" id="IPR002376">
    <property type="entry name" value="Formyl_transf_N"/>
</dbReference>
<evidence type="ECO:0000313" key="9">
    <source>
        <dbReference type="Proteomes" id="UP000652681"/>
    </source>
</evidence>
<dbReference type="Gene3D" id="3.40.50.12230">
    <property type="match status" value="1"/>
</dbReference>
<evidence type="ECO:0000313" key="8">
    <source>
        <dbReference type="EMBL" id="MBC9813005.1"/>
    </source>
</evidence>